<reference evidence="7" key="2">
    <citation type="submission" date="2019-10" db="EMBL/GenBank/DDBJ databases">
        <authorList>
            <consortium name="NCBI Genome Project"/>
        </authorList>
    </citation>
    <scope>NUCLEOTIDE SEQUENCE</scope>
    <source>
        <strain evidence="7">NI907</strain>
    </source>
</reference>
<feature type="region of interest" description="Disordered" evidence="5">
    <location>
        <begin position="41"/>
        <end position="89"/>
    </location>
</feature>
<keyword evidence="4" id="KW-0804">Transcription</keyword>
<feature type="region of interest" description="Disordered" evidence="5">
    <location>
        <begin position="127"/>
        <end position="173"/>
    </location>
</feature>
<keyword evidence="1" id="KW-0862">Zinc</keyword>
<dbReference type="GeneID" id="41955598"/>
<reference evidence="7" key="1">
    <citation type="journal article" date="2019" name="Mol. Biol. Evol.">
        <title>Blast fungal genomes show frequent chromosomal changes, gene gains and losses, and effector gene turnover.</title>
        <authorList>
            <person name="Gomez Luciano L.B."/>
            <person name="Jason Tsai I."/>
            <person name="Chuma I."/>
            <person name="Tosa Y."/>
            <person name="Chen Y.H."/>
            <person name="Li J.Y."/>
            <person name="Li M.Y."/>
            <person name="Jade Lu M.Y."/>
            <person name="Nakayashiki H."/>
            <person name="Li W.H."/>
        </authorList>
    </citation>
    <scope>NUCLEOTIDE SEQUENCE</scope>
    <source>
        <strain evidence="7">NI907</strain>
    </source>
</reference>
<dbReference type="GO" id="GO:0008270">
    <property type="term" value="F:zinc ion binding"/>
    <property type="evidence" value="ECO:0007669"/>
    <property type="project" value="InterPro"/>
</dbReference>
<feature type="compositionally biased region" description="Pro residues" evidence="5">
    <location>
        <begin position="61"/>
        <end position="74"/>
    </location>
</feature>
<proteinExistence type="predicted"/>
<evidence type="ECO:0000256" key="1">
    <source>
        <dbReference type="ARBA" id="ARBA00022833"/>
    </source>
</evidence>
<evidence type="ECO:0000256" key="5">
    <source>
        <dbReference type="SAM" id="MobiDB-lite"/>
    </source>
</evidence>
<dbReference type="PANTHER" id="PTHR47171:SF6">
    <property type="entry name" value="SPECIFIC TRANSCRIPTION FACTOR, PUTATIVE (AFU_ORTHOLOGUE AFUA_2G06130)-RELATED"/>
    <property type="match status" value="1"/>
</dbReference>
<dbReference type="Proteomes" id="UP000515153">
    <property type="component" value="Unplaced"/>
</dbReference>
<evidence type="ECO:0000256" key="3">
    <source>
        <dbReference type="ARBA" id="ARBA00023125"/>
    </source>
</evidence>
<gene>
    <name evidence="7" type="ORF">PgNI_00606</name>
</gene>
<dbReference type="PANTHER" id="PTHR47171">
    <property type="entry name" value="FARA-RELATED"/>
    <property type="match status" value="1"/>
</dbReference>
<evidence type="ECO:0000313" key="6">
    <source>
        <dbReference type="Proteomes" id="UP000515153"/>
    </source>
</evidence>
<dbReference type="GO" id="GO:0000981">
    <property type="term" value="F:DNA-binding transcription factor activity, RNA polymerase II-specific"/>
    <property type="evidence" value="ECO:0007669"/>
    <property type="project" value="InterPro"/>
</dbReference>
<evidence type="ECO:0008006" key="8">
    <source>
        <dbReference type="Google" id="ProtNLM"/>
    </source>
</evidence>
<accession>A0A6P8BFF6</accession>
<organism evidence="6 7">
    <name type="scientific">Pyricularia grisea</name>
    <name type="common">Crabgrass-specific blast fungus</name>
    <name type="synonym">Magnaporthe grisea</name>
    <dbReference type="NCBI Taxonomy" id="148305"/>
    <lineage>
        <taxon>Eukaryota</taxon>
        <taxon>Fungi</taxon>
        <taxon>Dikarya</taxon>
        <taxon>Ascomycota</taxon>
        <taxon>Pezizomycotina</taxon>
        <taxon>Sordariomycetes</taxon>
        <taxon>Sordariomycetidae</taxon>
        <taxon>Magnaporthales</taxon>
        <taxon>Pyriculariaceae</taxon>
        <taxon>Pyricularia</taxon>
    </lineage>
</organism>
<dbReference type="GO" id="GO:0003677">
    <property type="term" value="F:DNA binding"/>
    <property type="evidence" value="ECO:0007669"/>
    <property type="project" value="UniProtKB-KW"/>
</dbReference>
<dbReference type="RefSeq" id="XP_030985993.1">
    <property type="nucleotide sequence ID" value="XM_031120684.1"/>
</dbReference>
<keyword evidence="6" id="KW-1185">Reference proteome</keyword>
<dbReference type="InterPro" id="IPR036864">
    <property type="entry name" value="Zn2-C6_fun-type_DNA-bd_sf"/>
</dbReference>
<sequence length="712" mass="78278">MSAAMNSSASAAAAAVKFVGSDADGLPLKRKQVQQACMSCRKKKKRCIHTIPSSPPETKTPLPPSQIPDAPPESSPTRGDDNTVISSSQERLEDDICQVAASQLVELSSRFVGDLNPEGIFVEATTTKASSVPPGPEEIGIWLPTRSESTKTSARSPDVSSRRSRHVPNHYRNGSERRGSLLAAFERARAQYLSEECLVTMPPPPEYSVLRQIFMDKVHPIFPIFTDSDLAGNNPDTVYCDVMKQVISLIGGLDPAGRKNLRLESGGPLLKPREFHQQMAEAIFPVLEADWIQNKIDHIRILTTMALFYQPYDTSQKDRARAAWLNTQAVHHLQTLSVHLNGYRPQRPGEDIDRVFCAVWAVDRLCASFYARPTIIHERDVEKDLELAISKQPPCFMLLLKLVQTLDSVFPLYRPHQKFEYTDIPVLESLIMDTGTGRTPTRLLATLETLYHAIAVLSCRQPRSAFSLTSPDDNRSHLPNSTINPRRSLSADRIVWAVQNEDLGPFPFVPYAVSLALTVHYRKMRYSKTVMFRNRGRDMFRNIVAELKKLGDYFFSARINAGLGESILREMEKTATSLCREDGENGSNTVPPIVATASALAALSRNGTPLAAPAGDTRMIDAPSVHAVNGGSGLGDGAGANGYHATSGAPISSIANGNMEPSVFDQLDVDVDLFGFFDPSFNLGAVDTALEANLNMGYPQLWPADTWGFANI</sequence>
<dbReference type="CDD" id="cd12148">
    <property type="entry name" value="fungal_TF_MHR"/>
    <property type="match status" value="1"/>
</dbReference>
<evidence type="ECO:0000256" key="4">
    <source>
        <dbReference type="ARBA" id="ARBA00023163"/>
    </source>
</evidence>
<keyword evidence="2" id="KW-0805">Transcription regulation</keyword>
<protein>
    <recommendedName>
        <fullName evidence="8">Transcription factor domain-containing protein</fullName>
    </recommendedName>
</protein>
<keyword evidence="3" id="KW-0238">DNA-binding</keyword>
<dbReference type="AlphaFoldDB" id="A0A6P8BFF6"/>
<dbReference type="KEGG" id="pgri:PgNI_00606"/>
<dbReference type="SUPFAM" id="SSF57701">
    <property type="entry name" value="Zn2/Cys6 DNA-binding domain"/>
    <property type="match status" value="1"/>
</dbReference>
<name>A0A6P8BFF6_PYRGI</name>
<dbReference type="OrthoDB" id="10031947at2759"/>
<evidence type="ECO:0000256" key="2">
    <source>
        <dbReference type="ARBA" id="ARBA00023015"/>
    </source>
</evidence>
<reference evidence="7" key="3">
    <citation type="submission" date="2025-08" db="UniProtKB">
        <authorList>
            <consortium name="RefSeq"/>
        </authorList>
    </citation>
    <scope>IDENTIFICATION</scope>
    <source>
        <strain evidence="7">NI907</strain>
    </source>
</reference>
<evidence type="ECO:0000313" key="7">
    <source>
        <dbReference type="RefSeq" id="XP_030985993.1"/>
    </source>
</evidence>
<dbReference type="InterPro" id="IPR052073">
    <property type="entry name" value="Amide_Lactam_Regulators"/>
</dbReference>
<feature type="compositionally biased region" description="Polar residues" evidence="5">
    <location>
        <begin position="146"/>
        <end position="159"/>
    </location>
</feature>